<gene>
    <name evidence="6" type="ORF">AF332_00445</name>
</gene>
<keyword evidence="1 4" id="KW-0489">Methyltransferase</keyword>
<dbReference type="EMBL" id="LGUF01000007">
    <property type="protein sequence ID" value="KON85488.1"/>
    <property type="molecule type" value="Genomic_DNA"/>
</dbReference>
<dbReference type="AlphaFoldDB" id="A0A0M0G6U9"/>
<dbReference type="RefSeq" id="WP_053432881.1">
    <property type="nucleotide sequence ID" value="NZ_LGUF01000007.1"/>
</dbReference>
<dbReference type="Pfam" id="PF13649">
    <property type="entry name" value="Methyltransf_25"/>
    <property type="match status" value="1"/>
</dbReference>
<dbReference type="GO" id="GO:0032259">
    <property type="term" value="P:methylation"/>
    <property type="evidence" value="ECO:0007669"/>
    <property type="project" value="UniProtKB-KW"/>
</dbReference>
<dbReference type="EC" id="2.1.1.-" evidence="4"/>
<name>A0A0M0G6U9_SPOGL</name>
<feature type="domain" description="Methyltransferase" evidence="5">
    <location>
        <begin position="49"/>
        <end position="138"/>
    </location>
</feature>
<dbReference type="CDD" id="cd02440">
    <property type="entry name" value="AdoMet_MTases"/>
    <property type="match status" value="1"/>
</dbReference>
<feature type="binding site" evidence="4">
    <location>
        <position position="53"/>
    </location>
    <ligand>
        <name>S-adenosyl-L-methionine</name>
        <dbReference type="ChEBI" id="CHEBI:59789"/>
    </ligand>
</feature>
<proteinExistence type="inferred from homology"/>
<comment type="caution">
    <text evidence="6">The sequence shown here is derived from an EMBL/GenBank/DDBJ whole genome shotgun (WGS) entry which is preliminary data.</text>
</comment>
<evidence type="ECO:0000256" key="4">
    <source>
        <dbReference type="HAMAP-Rule" id="MF_02100"/>
    </source>
</evidence>
<organism evidence="6 7">
    <name type="scientific">Sporosarcina globispora</name>
    <name type="common">Bacillus globisporus</name>
    <dbReference type="NCBI Taxonomy" id="1459"/>
    <lineage>
        <taxon>Bacteria</taxon>
        <taxon>Bacillati</taxon>
        <taxon>Bacillota</taxon>
        <taxon>Bacilli</taxon>
        <taxon>Bacillales</taxon>
        <taxon>Caryophanaceae</taxon>
        <taxon>Sporosarcina</taxon>
    </lineage>
</organism>
<feature type="binding site" evidence="4">
    <location>
        <position position="74"/>
    </location>
    <ligand>
        <name>S-adenosyl-L-methionine</name>
        <dbReference type="ChEBI" id="CHEBI:59789"/>
    </ligand>
</feature>
<dbReference type="SUPFAM" id="SSF53335">
    <property type="entry name" value="S-adenosyl-L-methionine-dependent methyltransferases"/>
    <property type="match status" value="1"/>
</dbReference>
<dbReference type="STRING" id="1459.AF332_00445"/>
<dbReference type="InterPro" id="IPR041698">
    <property type="entry name" value="Methyltransf_25"/>
</dbReference>
<dbReference type="HAMAP" id="MF_02100">
    <property type="entry name" value="Methyltr_YrrT"/>
    <property type="match status" value="1"/>
</dbReference>
<dbReference type="PANTHER" id="PTHR43861">
    <property type="entry name" value="TRANS-ACONITATE 2-METHYLTRANSFERASE-RELATED"/>
    <property type="match status" value="1"/>
</dbReference>
<protein>
    <recommendedName>
        <fullName evidence="4">Uncharacterized methyltransferase AF332_00445</fullName>
        <ecNumber evidence="4">2.1.1.-</ecNumber>
    </recommendedName>
</protein>
<keyword evidence="2 4" id="KW-0808">Transferase</keyword>
<evidence type="ECO:0000256" key="2">
    <source>
        <dbReference type="ARBA" id="ARBA00022679"/>
    </source>
</evidence>
<evidence type="ECO:0000256" key="3">
    <source>
        <dbReference type="ARBA" id="ARBA00022691"/>
    </source>
</evidence>
<evidence type="ECO:0000313" key="7">
    <source>
        <dbReference type="Proteomes" id="UP000037109"/>
    </source>
</evidence>
<comment type="similarity">
    <text evidence="4">Belongs to the methyltransferase superfamily. YrrT family.</text>
</comment>
<dbReference type="Gene3D" id="3.40.50.150">
    <property type="entry name" value="Vaccinia Virus protein VP39"/>
    <property type="match status" value="1"/>
</dbReference>
<dbReference type="GO" id="GO:0008757">
    <property type="term" value="F:S-adenosylmethionine-dependent methyltransferase activity"/>
    <property type="evidence" value="ECO:0007669"/>
    <property type="project" value="UniProtKB-UniRule"/>
</dbReference>
<keyword evidence="3 4" id="KW-0949">S-adenosyl-L-methionine</keyword>
<evidence type="ECO:0000259" key="5">
    <source>
        <dbReference type="Pfam" id="PF13649"/>
    </source>
</evidence>
<dbReference type="PATRIC" id="fig|1459.3.peg.119"/>
<evidence type="ECO:0000256" key="1">
    <source>
        <dbReference type="ARBA" id="ARBA00022603"/>
    </source>
</evidence>
<keyword evidence="7" id="KW-1185">Reference proteome</keyword>
<evidence type="ECO:0000313" key="6">
    <source>
        <dbReference type="EMBL" id="KON85488.1"/>
    </source>
</evidence>
<dbReference type="OrthoDB" id="465705at2"/>
<dbReference type="InterPro" id="IPR023553">
    <property type="entry name" value="Uncharacterised_MeTfrase_YrrT"/>
</dbReference>
<sequence length="211" mass="23912">MGREFVELFDHWAESYDQSVIGKDLEYKEVFLNYEHILKEVANLVSGNVIEFGVGTGNLTQKLLEKGANVTGIEPSSAMREKASEKLSNVPLLNGDFLDFQINSPIDAFVSTYAFHHLKDTEKAQAITKYSSLLSKGGKVVFADTVFKSEEDKQSVIKEAKKNHFFSLAQDLETEYYTTIPVLDEIFQSNGFSVQFKQLNRFVWLIHALKL</sequence>
<dbReference type="InterPro" id="IPR029063">
    <property type="entry name" value="SAM-dependent_MTases_sf"/>
</dbReference>
<feature type="binding site" evidence="4">
    <location>
        <position position="96"/>
    </location>
    <ligand>
        <name>S-adenosyl-L-methionine</name>
        <dbReference type="ChEBI" id="CHEBI:59789"/>
    </ligand>
</feature>
<accession>A0A0M0G6U9</accession>
<dbReference type="Proteomes" id="UP000037109">
    <property type="component" value="Unassembled WGS sequence"/>
</dbReference>
<comment type="function">
    <text evidence="4">Could be a S-adenosyl-L-methionine-dependent methyltransferase.</text>
</comment>
<reference evidence="7" key="1">
    <citation type="submission" date="2015-07" db="EMBL/GenBank/DDBJ databases">
        <title>Fjat-10036 dsm4.</title>
        <authorList>
            <person name="Liu B."/>
            <person name="Wang J."/>
            <person name="Zhu Y."/>
            <person name="Liu G."/>
            <person name="Chen Q."/>
            <person name="Chen Z."/>
            <person name="Lan J."/>
            <person name="Che J."/>
            <person name="Ge C."/>
            <person name="Shi H."/>
            <person name="Pan Z."/>
            <person name="Liu X."/>
        </authorList>
    </citation>
    <scope>NUCLEOTIDE SEQUENCE [LARGE SCALE GENOMIC DNA]</scope>
    <source>
        <strain evidence="7">DSM 4</strain>
    </source>
</reference>